<dbReference type="AlphaFoldDB" id="A0A7Y4KNL2"/>
<dbReference type="PANTHER" id="PTHR43156:SF2">
    <property type="entry name" value="STAGE II SPORULATION PROTEIN E"/>
    <property type="match status" value="1"/>
</dbReference>
<dbReference type="SUPFAM" id="SSF81606">
    <property type="entry name" value="PP2C-like"/>
    <property type="match status" value="1"/>
</dbReference>
<evidence type="ECO:0000313" key="4">
    <source>
        <dbReference type="EMBL" id="NOK36942.1"/>
    </source>
</evidence>
<dbReference type="GO" id="GO:0016791">
    <property type="term" value="F:phosphatase activity"/>
    <property type="evidence" value="ECO:0007669"/>
    <property type="project" value="TreeGrafter"/>
</dbReference>
<keyword evidence="1" id="KW-0378">Hydrolase</keyword>
<proteinExistence type="predicted"/>
<dbReference type="Proteomes" id="UP000563426">
    <property type="component" value="Unassembled WGS sequence"/>
</dbReference>
<dbReference type="InterPro" id="IPR052016">
    <property type="entry name" value="Bact_Sigma-Reg"/>
</dbReference>
<dbReference type="Pfam" id="PF07228">
    <property type="entry name" value="SpoIIE"/>
    <property type="match status" value="1"/>
</dbReference>
<dbReference type="InterPro" id="IPR001932">
    <property type="entry name" value="PPM-type_phosphatase-like_dom"/>
</dbReference>
<dbReference type="EMBL" id="JABFJV010000193">
    <property type="protein sequence ID" value="NOK36942.1"/>
    <property type="molecule type" value="Genomic_DNA"/>
</dbReference>
<feature type="domain" description="PPM-type phosphatase" evidence="3">
    <location>
        <begin position="47"/>
        <end position="135"/>
    </location>
</feature>
<gene>
    <name evidence="4" type="ORF">HMI49_27415</name>
</gene>
<evidence type="ECO:0000259" key="3">
    <source>
        <dbReference type="Pfam" id="PF07228"/>
    </source>
</evidence>
<evidence type="ECO:0000313" key="5">
    <source>
        <dbReference type="Proteomes" id="UP000563426"/>
    </source>
</evidence>
<name>A0A7Y4KNL2_9BACT</name>
<accession>A0A7Y4KNL2</accession>
<evidence type="ECO:0000256" key="2">
    <source>
        <dbReference type="SAM" id="MobiDB-lite"/>
    </source>
</evidence>
<reference evidence="4 5" key="1">
    <citation type="submission" date="2020-05" db="EMBL/GenBank/DDBJ databases">
        <authorList>
            <person name="Whitworth D."/>
        </authorList>
    </citation>
    <scope>NUCLEOTIDE SEQUENCE [LARGE SCALE GENOMIC DNA]</scope>
    <source>
        <strain evidence="4 5">AB043B</strain>
    </source>
</reference>
<organism evidence="4 5">
    <name type="scientific">Corallococcus exercitus</name>
    <dbReference type="NCBI Taxonomy" id="2316736"/>
    <lineage>
        <taxon>Bacteria</taxon>
        <taxon>Pseudomonadati</taxon>
        <taxon>Myxococcota</taxon>
        <taxon>Myxococcia</taxon>
        <taxon>Myxococcales</taxon>
        <taxon>Cystobacterineae</taxon>
        <taxon>Myxococcaceae</taxon>
        <taxon>Corallococcus</taxon>
    </lineage>
</organism>
<protein>
    <submittedName>
        <fullName evidence="4">SpoIIE family protein phosphatase</fullName>
    </submittedName>
</protein>
<keyword evidence="5" id="KW-1185">Reference proteome</keyword>
<feature type="region of interest" description="Disordered" evidence="2">
    <location>
        <begin position="1"/>
        <end position="24"/>
    </location>
</feature>
<evidence type="ECO:0000256" key="1">
    <source>
        <dbReference type="ARBA" id="ARBA00022801"/>
    </source>
</evidence>
<dbReference type="PANTHER" id="PTHR43156">
    <property type="entry name" value="STAGE II SPORULATION PROTEIN E-RELATED"/>
    <property type="match status" value="1"/>
</dbReference>
<sequence>MYTPRGLRGLSTGREHRSGGPAPVLLGPSAPSLPSTGLLFDLCVTVGTWVGLVKDITQATEERRLKLEPGDTLVLYTDGLSEARSSTGMMFDLKGMEKVLADGGTPEEVRDRLVGAARAHMKVQDDDMTLLIVQWDLAA</sequence>
<comment type="caution">
    <text evidence="4">The sequence shown here is derived from an EMBL/GenBank/DDBJ whole genome shotgun (WGS) entry which is preliminary data.</text>
</comment>
<dbReference type="InterPro" id="IPR036457">
    <property type="entry name" value="PPM-type-like_dom_sf"/>
</dbReference>
<dbReference type="Gene3D" id="3.60.40.10">
    <property type="entry name" value="PPM-type phosphatase domain"/>
    <property type="match status" value="1"/>
</dbReference>